<dbReference type="InterPro" id="IPR027417">
    <property type="entry name" value="P-loop_NTPase"/>
</dbReference>
<sequence length="51" mass="5671">MATASFSKNKSSQRSRVLQIPGTKPSLFNHQLLVSSGVPSFDNLLGKYIRY</sequence>
<dbReference type="AlphaFoldDB" id="A0A0L8GRB1"/>
<name>A0A0L8GRB1_OCTBM</name>
<evidence type="ECO:0000256" key="1">
    <source>
        <dbReference type="SAM" id="MobiDB-lite"/>
    </source>
</evidence>
<protein>
    <submittedName>
        <fullName evidence="2">Uncharacterized protein</fullName>
    </submittedName>
</protein>
<dbReference type="UniPathway" id="UPA00988"/>
<feature type="region of interest" description="Disordered" evidence="1">
    <location>
        <begin position="1"/>
        <end position="20"/>
    </location>
</feature>
<accession>A0A0L8GRB1</accession>
<proteinExistence type="predicted"/>
<evidence type="ECO:0000313" key="2">
    <source>
        <dbReference type="EMBL" id="KOF79606.1"/>
    </source>
</evidence>
<gene>
    <name evidence="2" type="ORF">OCBIM_22029242mg</name>
</gene>
<feature type="compositionally biased region" description="Polar residues" evidence="1">
    <location>
        <begin position="1"/>
        <end position="16"/>
    </location>
</feature>
<dbReference type="EMBL" id="KQ420690">
    <property type="protein sequence ID" value="KOF79606.1"/>
    <property type="molecule type" value="Genomic_DNA"/>
</dbReference>
<dbReference type="Gene3D" id="3.40.50.300">
    <property type="entry name" value="P-loop containing nucleotide triphosphate hydrolases"/>
    <property type="match status" value="1"/>
</dbReference>
<dbReference type="OrthoDB" id="289162at2759"/>
<organism evidence="2">
    <name type="scientific">Octopus bimaculoides</name>
    <name type="common">California two-spotted octopus</name>
    <dbReference type="NCBI Taxonomy" id="37653"/>
    <lineage>
        <taxon>Eukaryota</taxon>
        <taxon>Metazoa</taxon>
        <taxon>Spiralia</taxon>
        <taxon>Lophotrochozoa</taxon>
        <taxon>Mollusca</taxon>
        <taxon>Cephalopoda</taxon>
        <taxon>Coleoidea</taxon>
        <taxon>Octopodiformes</taxon>
        <taxon>Octopoda</taxon>
        <taxon>Incirrata</taxon>
        <taxon>Octopodidae</taxon>
        <taxon>Octopus</taxon>
    </lineage>
</organism>
<reference evidence="2" key="1">
    <citation type="submission" date="2015-07" db="EMBL/GenBank/DDBJ databases">
        <title>MeaNS - Measles Nucleotide Surveillance Program.</title>
        <authorList>
            <person name="Tran T."/>
            <person name="Druce J."/>
        </authorList>
    </citation>
    <scope>NUCLEOTIDE SEQUENCE</scope>
    <source>
        <strain evidence="2">UCB-OBI-ISO-001</strain>
        <tissue evidence="2">Gonad</tissue>
    </source>
</reference>